<protein>
    <submittedName>
        <fullName evidence="1">DUF3800 domain-containing protein</fullName>
    </submittedName>
</protein>
<dbReference type="Pfam" id="PF12686">
    <property type="entry name" value="DUF3800"/>
    <property type="match status" value="1"/>
</dbReference>
<keyword evidence="2" id="KW-1185">Reference proteome</keyword>
<evidence type="ECO:0000313" key="1">
    <source>
        <dbReference type="EMBL" id="QJD79168.1"/>
    </source>
</evidence>
<dbReference type="KEGG" id="srho:HH216_12645"/>
<reference evidence="1 2" key="1">
    <citation type="submission" date="2020-04" db="EMBL/GenBank/DDBJ databases">
        <title>Genome sequencing of novel species.</title>
        <authorList>
            <person name="Heo J."/>
            <person name="Kim S.-J."/>
            <person name="Kim J.-S."/>
            <person name="Hong S.-B."/>
            <person name="Kwon S.-W."/>
        </authorList>
    </citation>
    <scope>NUCLEOTIDE SEQUENCE [LARGE SCALE GENOMIC DNA]</scope>
    <source>
        <strain evidence="1 2">CJU-R4</strain>
    </source>
</reference>
<dbReference type="RefSeq" id="WP_169551134.1">
    <property type="nucleotide sequence ID" value="NZ_CP051677.1"/>
</dbReference>
<dbReference type="EMBL" id="CP051677">
    <property type="protein sequence ID" value="QJD79168.1"/>
    <property type="molecule type" value="Genomic_DNA"/>
</dbReference>
<evidence type="ECO:0000313" key="2">
    <source>
        <dbReference type="Proteomes" id="UP000501128"/>
    </source>
</evidence>
<dbReference type="InterPro" id="IPR024524">
    <property type="entry name" value="DUF3800"/>
</dbReference>
<accession>A0A7L5DRI0</accession>
<dbReference type="Proteomes" id="UP000501128">
    <property type="component" value="Chromosome"/>
</dbReference>
<dbReference type="AlphaFoldDB" id="A0A7L5DRI0"/>
<organism evidence="1 2">
    <name type="scientific">Spirosoma rhododendri</name>
    <dbReference type="NCBI Taxonomy" id="2728024"/>
    <lineage>
        <taxon>Bacteria</taxon>
        <taxon>Pseudomonadati</taxon>
        <taxon>Bacteroidota</taxon>
        <taxon>Cytophagia</taxon>
        <taxon>Cytophagales</taxon>
        <taxon>Cytophagaceae</taxon>
        <taxon>Spirosoma</taxon>
    </lineage>
</organism>
<sequence>MSTTPHQTNHRFLDEAGDTTFYGKKRVPIIGQEGVSACFMLGMVKFRQPLSALRTQVATLQNEVIADSYYADIPSIQKKAAAGGYYFHATDDIPEVRQRFYQFINTIDCSFEAVVARKSAERYEQRYHGREDELYADLLAHLLKNKVHKDHRLVLTIAQRGKTTRNATLNMALQIAKERYMGAQNKRSVTERMSKGLQPFGGMLFADDLKADIVFNVQNPHTDPLLNVADYFCWAIQRVFEKGEMRYYNYLREKISLVIDLDDPAAGRGKWTNYYKPNYPLTAANKISPPLH</sequence>
<gene>
    <name evidence="1" type="ORF">HH216_12645</name>
</gene>
<name>A0A7L5DRI0_9BACT</name>
<proteinExistence type="predicted"/>